<reference evidence="16" key="1">
    <citation type="journal article" date="2021" name="PeerJ">
        <title>Extensive microbial diversity within the chicken gut microbiome revealed by metagenomics and culture.</title>
        <authorList>
            <person name="Gilroy R."/>
            <person name="Ravi A."/>
            <person name="Getino M."/>
            <person name="Pursley I."/>
            <person name="Horton D.L."/>
            <person name="Alikhan N.F."/>
            <person name="Baker D."/>
            <person name="Gharbi K."/>
            <person name="Hall N."/>
            <person name="Watson M."/>
            <person name="Adriaenssens E.M."/>
            <person name="Foster-Nyarko E."/>
            <person name="Jarju S."/>
            <person name="Secka A."/>
            <person name="Antonio M."/>
            <person name="Oren A."/>
            <person name="Chaudhuri R.R."/>
            <person name="La Ragione R."/>
            <person name="Hildebrand F."/>
            <person name="Pallen M.J."/>
        </authorList>
    </citation>
    <scope>NUCLEOTIDE SEQUENCE</scope>
    <source>
        <strain evidence="16">CHK195-6426</strain>
    </source>
</reference>
<evidence type="ECO:0000256" key="8">
    <source>
        <dbReference type="ARBA" id="ARBA00022741"/>
    </source>
</evidence>
<evidence type="ECO:0000256" key="7">
    <source>
        <dbReference type="ARBA" id="ARBA00022692"/>
    </source>
</evidence>
<accession>A0A9D1R5Z8</accession>
<sequence length="773" mass="88280">MGDQRQIETAEENIATEEKTAMKKKHSLSFLWIFFGVCAACVCALLYTAFYGSFRKGVENLRTSPVETENGVTFLYQYSYLLYRDMYNKVNNTNLSYSELFMQPAEGKEWIHDETSQEYQELYAENTGEYDALVSCSNYLNDHFSQLESSFAQMNLYYDYLAEDLSTGEILTNLSSPEISLADQYFYLSFEFDESGNVSIGSTVKGNNATIIRKYANEVMRNLSLENLTKDFGVEGQPSSLYTISMPTNFRITFCIAQNDWQQMWEEDYINLPGGGYVYDGYSLYEAYRYSGSANLYLIFLGLLFLAALFLPVSKKESFGSLKLYRIPAEAVLVLMVMLISLSDVTVVELVMNVADGSYQKGFEAYMPAVAARLLVLTLNLLALGLLFFGAWYGGTCFRLVRELGIKRYIKERSVIYRIFPFLKTRFLEVYDALNHFDVTKSAKKLIWKVVLINGVILLIISSFWVSGLFIVVIYSVVLYFILKKYISGIQKKYSILLGYINRIAEGNLNGNMTEDLGVFEPLKPQLIRIQRGFRKAVEEGVKSQKMKSELITNVSHDLKTPLTAIITYINLLKDENLTEEQRREYLDTLERKSNRLKVLIEDLFEVSKASTGNITLNFVKVDIMNLVKQVLFEWSDKLEEAGLDLRLNLTDEKVVLSLDSQKTYRIYENLVGNIVKYAMPGTRVYINGFRIDDTVVITLKNISAQEIHVEAKQLTERFIRGDASRNTEGSGLGLAIARSFTELQNGRLELEVDGDLFKVTTTWKIDTKQPQD</sequence>
<dbReference type="InterPro" id="IPR036890">
    <property type="entry name" value="HATPase_C_sf"/>
</dbReference>
<comment type="caution">
    <text evidence="16">The sequence shown here is derived from an EMBL/GenBank/DDBJ whole genome shotgun (WGS) entry which is preliminary data.</text>
</comment>
<evidence type="ECO:0000256" key="10">
    <source>
        <dbReference type="ARBA" id="ARBA00022840"/>
    </source>
</evidence>
<feature type="domain" description="Histidine kinase" evidence="15">
    <location>
        <begin position="554"/>
        <end position="752"/>
    </location>
</feature>
<keyword evidence="9 16" id="KW-0418">Kinase</keyword>
<dbReference type="InterPro" id="IPR036097">
    <property type="entry name" value="HisK_dim/P_sf"/>
</dbReference>
<comment type="catalytic activity">
    <reaction evidence="1">
        <text>ATP + protein L-histidine = ADP + protein N-phospho-L-histidine.</text>
        <dbReference type="EC" id="2.7.13.3"/>
    </reaction>
</comment>
<keyword evidence="13 14" id="KW-0472">Membrane</keyword>
<dbReference type="GO" id="GO:0005524">
    <property type="term" value="F:ATP binding"/>
    <property type="evidence" value="ECO:0007669"/>
    <property type="project" value="UniProtKB-KW"/>
</dbReference>
<dbReference type="SMART" id="SM00387">
    <property type="entry name" value="HATPase_c"/>
    <property type="match status" value="1"/>
</dbReference>
<dbReference type="PROSITE" id="PS50109">
    <property type="entry name" value="HIS_KIN"/>
    <property type="match status" value="1"/>
</dbReference>
<feature type="transmembrane region" description="Helical" evidence="14">
    <location>
        <begin position="30"/>
        <end position="54"/>
    </location>
</feature>
<dbReference type="Proteomes" id="UP000824265">
    <property type="component" value="Unassembled WGS sequence"/>
</dbReference>
<evidence type="ECO:0000256" key="3">
    <source>
        <dbReference type="ARBA" id="ARBA00012438"/>
    </source>
</evidence>
<keyword evidence="4" id="KW-1003">Cell membrane</keyword>
<proteinExistence type="predicted"/>
<name>A0A9D1R5Z8_9FIRM</name>
<dbReference type="SMART" id="SM00388">
    <property type="entry name" value="HisKA"/>
    <property type="match status" value="1"/>
</dbReference>
<comment type="subcellular location">
    <subcellularLocation>
        <location evidence="2">Cell membrane</location>
        <topology evidence="2">Multi-pass membrane protein</topology>
    </subcellularLocation>
</comment>
<evidence type="ECO:0000256" key="12">
    <source>
        <dbReference type="ARBA" id="ARBA00023012"/>
    </source>
</evidence>
<evidence type="ECO:0000256" key="11">
    <source>
        <dbReference type="ARBA" id="ARBA00022989"/>
    </source>
</evidence>
<dbReference type="PANTHER" id="PTHR45528:SF1">
    <property type="entry name" value="SENSOR HISTIDINE KINASE CPXA"/>
    <property type="match status" value="1"/>
</dbReference>
<dbReference type="SUPFAM" id="SSF55874">
    <property type="entry name" value="ATPase domain of HSP90 chaperone/DNA topoisomerase II/histidine kinase"/>
    <property type="match status" value="1"/>
</dbReference>
<keyword evidence="11 14" id="KW-1133">Transmembrane helix</keyword>
<evidence type="ECO:0000256" key="2">
    <source>
        <dbReference type="ARBA" id="ARBA00004651"/>
    </source>
</evidence>
<evidence type="ECO:0000256" key="9">
    <source>
        <dbReference type="ARBA" id="ARBA00022777"/>
    </source>
</evidence>
<dbReference type="InterPro" id="IPR050398">
    <property type="entry name" value="HssS/ArlS-like"/>
</dbReference>
<dbReference type="Pfam" id="PF00512">
    <property type="entry name" value="HisKA"/>
    <property type="match status" value="1"/>
</dbReference>
<dbReference type="GO" id="GO:0005886">
    <property type="term" value="C:plasma membrane"/>
    <property type="evidence" value="ECO:0007669"/>
    <property type="project" value="UniProtKB-SubCell"/>
</dbReference>
<evidence type="ECO:0000256" key="14">
    <source>
        <dbReference type="SAM" id="Phobius"/>
    </source>
</evidence>
<dbReference type="PANTHER" id="PTHR45528">
    <property type="entry name" value="SENSOR HISTIDINE KINASE CPXA"/>
    <property type="match status" value="1"/>
</dbReference>
<dbReference type="InterPro" id="IPR003594">
    <property type="entry name" value="HATPase_dom"/>
</dbReference>
<dbReference type="EC" id="2.7.13.3" evidence="3"/>
<dbReference type="InterPro" id="IPR005467">
    <property type="entry name" value="His_kinase_dom"/>
</dbReference>
<keyword evidence="7 14" id="KW-0812">Transmembrane</keyword>
<evidence type="ECO:0000256" key="13">
    <source>
        <dbReference type="ARBA" id="ARBA00023136"/>
    </source>
</evidence>
<keyword evidence="6" id="KW-0808">Transferase</keyword>
<dbReference type="GO" id="GO:0000155">
    <property type="term" value="F:phosphorelay sensor kinase activity"/>
    <property type="evidence" value="ECO:0007669"/>
    <property type="project" value="InterPro"/>
</dbReference>
<dbReference type="SUPFAM" id="SSF47384">
    <property type="entry name" value="Homodimeric domain of signal transducing histidine kinase"/>
    <property type="match status" value="1"/>
</dbReference>
<feature type="transmembrane region" description="Helical" evidence="14">
    <location>
        <begin position="372"/>
        <end position="394"/>
    </location>
</feature>
<dbReference type="Gene3D" id="3.30.565.10">
    <property type="entry name" value="Histidine kinase-like ATPase, C-terminal domain"/>
    <property type="match status" value="1"/>
</dbReference>
<keyword evidence="8" id="KW-0547">Nucleotide-binding</keyword>
<evidence type="ECO:0000313" key="16">
    <source>
        <dbReference type="EMBL" id="HIW82341.1"/>
    </source>
</evidence>
<dbReference type="InterPro" id="IPR003661">
    <property type="entry name" value="HisK_dim/P_dom"/>
</dbReference>
<evidence type="ECO:0000313" key="17">
    <source>
        <dbReference type="Proteomes" id="UP000824265"/>
    </source>
</evidence>
<feature type="transmembrane region" description="Helical" evidence="14">
    <location>
        <begin position="332"/>
        <end position="352"/>
    </location>
</feature>
<dbReference type="FunFam" id="1.10.287.130:FF:000008">
    <property type="entry name" value="Two-component sensor histidine kinase"/>
    <property type="match status" value="1"/>
</dbReference>
<keyword evidence="10" id="KW-0067">ATP-binding</keyword>
<dbReference type="AlphaFoldDB" id="A0A9D1R5Z8"/>
<dbReference type="Gene3D" id="1.10.287.130">
    <property type="match status" value="1"/>
</dbReference>
<dbReference type="EMBL" id="DXGH01000071">
    <property type="protein sequence ID" value="HIW82341.1"/>
    <property type="molecule type" value="Genomic_DNA"/>
</dbReference>
<keyword evidence="12" id="KW-0902">Two-component regulatory system</keyword>
<gene>
    <name evidence="16" type="ORF">H9742_12625</name>
</gene>
<protein>
    <recommendedName>
        <fullName evidence="3">histidine kinase</fullName>
        <ecNumber evidence="3">2.7.13.3</ecNumber>
    </recommendedName>
</protein>
<evidence type="ECO:0000256" key="6">
    <source>
        <dbReference type="ARBA" id="ARBA00022679"/>
    </source>
</evidence>
<evidence type="ECO:0000256" key="1">
    <source>
        <dbReference type="ARBA" id="ARBA00000085"/>
    </source>
</evidence>
<dbReference type="Pfam" id="PF02518">
    <property type="entry name" value="HATPase_c"/>
    <property type="match status" value="1"/>
</dbReference>
<evidence type="ECO:0000256" key="4">
    <source>
        <dbReference type="ARBA" id="ARBA00022475"/>
    </source>
</evidence>
<organism evidence="16 17">
    <name type="scientific">Candidatus Acetatifactor stercoripullorum</name>
    <dbReference type="NCBI Taxonomy" id="2838414"/>
    <lineage>
        <taxon>Bacteria</taxon>
        <taxon>Bacillati</taxon>
        <taxon>Bacillota</taxon>
        <taxon>Clostridia</taxon>
        <taxon>Lachnospirales</taxon>
        <taxon>Lachnospiraceae</taxon>
        <taxon>Acetatifactor</taxon>
    </lineage>
</organism>
<keyword evidence="5" id="KW-0597">Phosphoprotein</keyword>
<evidence type="ECO:0000256" key="5">
    <source>
        <dbReference type="ARBA" id="ARBA00022553"/>
    </source>
</evidence>
<evidence type="ECO:0000259" key="15">
    <source>
        <dbReference type="PROSITE" id="PS50109"/>
    </source>
</evidence>
<feature type="transmembrane region" description="Helical" evidence="14">
    <location>
        <begin position="294"/>
        <end position="311"/>
    </location>
</feature>
<reference evidence="16" key="2">
    <citation type="submission" date="2021-04" db="EMBL/GenBank/DDBJ databases">
        <authorList>
            <person name="Gilroy R."/>
        </authorList>
    </citation>
    <scope>NUCLEOTIDE SEQUENCE</scope>
    <source>
        <strain evidence="16">CHK195-6426</strain>
    </source>
</reference>
<dbReference type="CDD" id="cd00082">
    <property type="entry name" value="HisKA"/>
    <property type="match status" value="1"/>
</dbReference>
<feature type="transmembrane region" description="Helical" evidence="14">
    <location>
        <begin position="451"/>
        <end position="483"/>
    </location>
</feature>